<protein>
    <recommendedName>
        <fullName evidence="3">Transposase</fullName>
    </recommendedName>
</protein>
<name>A0A3B0A4H5_9ACTN</name>
<dbReference type="EMBL" id="RBAN01000002">
    <property type="protein sequence ID" value="RKN55401.1"/>
    <property type="molecule type" value="Genomic_DNA"/>
</dbReference>
<sequence>MWEPLDPLIPARTRRLRYPRRLARDDPVALAGFLSVLRTGIPWQQLSTSAFGVWDRRAGGGLLAGKSRACGSVCTGCWWPNSAPAEPWTWTWTWTWTYAVVDASRLRSMGGPRRAQPGRSRPAGSKHLITYTSGGPLAVIRFT</sequence>
<evidence type="ECO:0008006" key="3">
    <source>
        <dbReference type="Google" id="ProtNLM"/>
    </source>
</evidence>
<evidence type="ECO:0000313" key="1">
    <source>
        <dbReference type="EMBL" id="RKN55401.1"/>
    </source>
</evidence>
<comment type="caution">
    <text evidence="1">The sequence shown here is derived from an EMBL/GenBank/DDBJ whole genome shotgun (WGS) entry which is preliminary data.</text>
</comment>
<accession>A0A3B0A4H5</accession>
<keyword evidence="2" id="KW-1185">Reference proteome</keyword>
<dbReference type="Proteomes" id="UP000279968">
    <property type="component" value="Unassembled WGS sequence"/>
</dbReference>
<dbReference type="AlphaFoldDB" id="A0A3B0A4H5"/>
<proteinExistence type="predicted"/>
<evidence type="ECO:0000313" key="2">
    <source>
        <dbReference type="Proteomes" id="UP000279968"/>
    </source>
</evidence>
<reference evidence="1 2" key="1">
    <citation type="journal article" date="2015" name="Int. J. Syst. Evol. Microbiol.">
        <title>Micromonospora costi sp. nov., isolated from a leaf of Costus speciosus.</title>
        <authorList>
            <person name="Thawai C."/>
        </authorList>
    </citation>
    <scope>NUCLEOTIDE SEQUENCE [LARGE SCALE GENOMIC DNA]</scope>
    <source>
        <strain evidence="1 2">CS1-12</strain>
    </source>
</reference>
<organism evidence="1 2">
    <name type="scientific">Micromonospora costi</name>
    <dbReference type="NCBI Taxonomy" id="1530042"/>
    <lineage>
        <taxon>Bacteria</taxon>
        <taxon>Bacillati</taxon>
        <taxon>Actinomycetota</taxon>
        <taxon>Actinomycetes</taxon>
        <taxon>Micromonosporales</taxon>
        <taxon>Micromonosporaceae</taxon>
        <taxon>Micromonospora</taxon>
    </lineage>
</organism>
<gene>
    <name evidence="1" type="ORF">D7193_12130</name>
</gene>